<dbReference type="PROSITE" id="PS51257">
    <property type="entry name" value="PROKAR_LIPOPROTEIN"/>
    <property type="match status" value="1"/>
</dbReference>
<dbReference type="Pfam" id="PF03168">
    <property type="entry name" value="LEA_2"/>
    <property type="match status" value="1"/>
</dbReference>
<dbReference type="RefSeq" id="WP_003156097.1">
    <property type="nucleotide sequence ID" value="NZ_LFXS01000001.1"/>
</dbReference>
<dbReference type="InterPro" id="IPR004864">
    <property type="entry name" value="LEA_2"/>
</dbReference>
<evidence type="ECO:0000256" key="1">
    <source>
        <dbReference type="SAM" id="SignalP"/>
    </source>
</evidence>
<name>A0ABD7K912_PSEAI</name>
<organism evidence="3 4">
    <name type="scientific">Pseudomonas aeruginosa</name>
    <dbReference type="NCBI Taxonomy" id="287"/>
    <lineage>
        <taxon>Bacteria</taxon>
        <taxon>Pseudomonadati</taxon>
        <taxon>Pseudomonadota</taxon>
        <taxon>Gammaproteobacteria</taxon>
        <taxon>Pseudomonadales</taxon>
        <taxon>Pseudomonadaceae</taxon>
        <taxon>Pseudomonas</taxon>
    </lineage>
</organism>
<proteinExistence type="predicted"/>
<gene>
    <name evidence="3" type="ORF">DY940_01775</name>
</gene>
<evidence type="ECO:0000259" key="2">
    <source>
        <dbReference type="SMART" id="SM00769"/>
    </source>
</evidence>
<dbReference type="EMBL" id="RXTL01000005">
    <property type="protein sequence ID" value="RTS51553.1"/>
    <property type="molecule type" value="Genomic_DNA"/>
</dbReference>
<dbReference type="SUPFAM" id="SSF117070">
    <property type="entry name" value="LEA14-like"/>
    <property type="match status" value="1"/>
</dbReference>
<comment type="caution">
    <text evidence="3">The sequence shown here is derived from an EMBL/GenBank/DDBJ whole genome shotgun (WGS) entry which is preliminary data.</text>
</comment>
<feature type="chain" id="PRO_5044797497" evidence="1">
    <location>
        <begin position="28"/>
        <end position="166"/>
    </location>
</feature>
<dbReference type="SMART" id="SM00769">
    <property type="entry name" value="WHy"/>
    <property type="match status" value="1"/>
</dbReference>
<reference evidence="3 4" key="1">
    <citation type="submission" date="2018-12" db="EMBL/GenBank/DDBJ databases">
        <title>Pseudomonas aeruginosa Diversity Panel.</title>
        <authorList>
            <person name="Snesrud E."/>
            <person name="Mcgann P."/>
        </authorList>
    </citation>
    <scope>NUCLEOTIDE SEQUENCE [LARGE SCALE GENOMIC DNA]</scope>
    <source>
        <strain evidence="3 4">MRSN6241</strain>
    </source>
</reference>
<dbReference type="AlphaFoldDB" id="A0ABD7K912"/>
<feature type="signal peptide" evidence="1">
    <location>
        <begin position="1"/>
        <end position="27"/>
    </location>
</feature>
<protein>
    <submittedName>
        <fullName evidence="3">Water stress/hypersensitive response domain-containing protein</fullName>
    </submittedName>
</protein>
<sequence>MRLPANLGRLLLALCLGALLSACSTFGQRDPLRIDLVGLEPLPGQGMEMRFMVKLRVQNPNEQPIEYNGIALDLDVNGQPLASGVSDQAGEVPRFGERVVSVPLTVSAFSAFRQAWGLSNNAPNRGLPYVVKGKLAGGLFGTVRFSEKGTLDFPGPAVGVPKTKGH</sequence>
<accession>A0ABD7K912</accession>
<dbReference type="Proteomes" id="UP000276985">
    <property type="component" value="Unassembled WGS sequence"/>
</dbReference>
<dbReference type="Gene3D" id="2.60.40.1820">
    <property type="match status" value="1"/>
</dbReference>
<evidence type="ECO:0000313" key="3">
    <source>
        <dbReference type="EMBL" id="RTS51553.1"/>
    </source>
</evidence>
<feature type="domain" description="Water stress and hypersensitive response" evidence="2">
    <location>
        <begin position="34"/>
        <end position="154"/>
    </location>
</feature>
<dbReference type="InterPro" id="IPR013990">
    <property type="entry name" value="WHy-dom"/>
</dbReference>
<evidence type="ECO:0000313" key="4">
    <source>
        <dbReference type="Proteomes" id="UP000276985"/>
    </source>
</evidence>
<keyword evidence="1" id="KW-0732">Signal</keyword>